<dbReference type="EMBL" id="CP045871">
    <property type="protein sequence ID" value="QGG80522.1"/>
    <property type="molecule type" value="Genomic_DNA"/>
</dbReference>
<sequence length="333" mass="37509">MYKTLIVVDHAVSGAPNTLTFEQYLAEYPKKGEPKTRVINLCDTEHYLSRGYYCSLLAEARQHRVLPTVEVINDLRARECPADIDVIATTHVFFGRAHDPRWSSIGRKAFDAFPAPILKLTLYKRDQGSDYWAERVGFNDLTAPLQRQCADALTDFTTRVWRTPRKPMAYRWDMAILIDPNEPHPPSDKLALARCVKAAAKLGIHAELLTADQLGSISQYDALFIRQTTAIDHLTYRLARQAEQDGLVVIDDATSILRCCNKVYLHDAFSYNGIPAPKTLMALTDSAVQIAQLEQTFDYPMVMKLPEGSFSTGVFKVNNQSELQARGRRGNNT</sequence>
<accession>A0A5Q2QDX3</accession>
<feature type="domain" description="RimK-like ATPgrasp N-terminal" evidence="1">
    <location>
        <begin position="21"/>
        <end position="79"/>
    </location>
</feature>
<protein>
    <recommendedName>
        <fullName evidence="1">RimK-like ATPgrasp N-terminal domain-containing protein</fullName>
    </recommendedName>
</protein>
<organism evidence="2 3">
    <name type="scientific">Litorivicinus lipolyticus</name>
    <dbReference type="NCBI Taxonomy" id="418701"/>
    <lineage>
        <taxon>Bacteria</taxon>
        <taxon>Pseudomonadati</taxon>
        <taxon>Pseudomonadota</taxon>
        <taxon>Gammaproteobacteria</taxon>
        <taxon>Oceanospirillales</taxon>
        <taxon>Litorivicinaceae</taxon>
        <taxon>Litorivicinus</taxon>
    </lineage>
</organism>
<dbReference type="OrthoDB" id="9800957at2"/>
<gene>
    <name evidence="2" type="ORF">GH975_08045</name>
</gene>
<dbReference type="KEGG" id="llp:GH975_08045"/>
<feature type="domain" description="RimK-like ATPgrasp N-terminal" evidence="1">
    <location>
        <begin position="89"/>
        <end position="128"/>
    </location>
</feature>
<proteinExistence type="predicted"/>
<dbReference type="InterPro" id="IPR013815">
    <property type="entry name" value="ATP_grasp_subdomain_1"/>
</dbReference>
<evidence type="ECO:0000259" key="1">
    <source>
        <dbReference type="Pfam" id="PF14401"/>
    </source>
</evidence>
<dbReference type="PANTHER" id="PTHR21621">
    <property type="entry name" value="RIBOSOMAL PROTEIN S6 MODIFICATION PROTEIN"/>
    <property type="match status" value="1"/>
</dbReference>
<dbReference type="GO" id="GO:0005524">
    <property type="term" value="F:ATP binding"/>
    <property type="evidence" value="ECO:0007669"/>
    <property type="project" value="InterPro"/>
</dbReference>
<dbReference type="SUPFAM" id="SSF56059">
    <property type="entry name" value="Glutathione synthetase ATP-binding domain-like"/>
    <property type="match status" value="1"/>
</dbReference>
<dbReference type="RefSeq" id="WP_153714026.1">
    <property type="nucleotide sequence ID" value="NZ_CP045871.1"/>
</dbReference>
<evidence type="ECO:0000313" key="3">
    <source>
        <dbReference type="Proteomes" id="UP000388235"/>
    </source>
</evidence>
<dbReference type="InterPro" id="IPR025839">
    <property type="entry name" value="RLAN_dom"/>
</dbReference>
<reference evidence="2 3" key="1">
    <citation type="submission" date="2019-11" db="EMBL/GenBank/DDBJ databases">
        <authorList>
            <person name="Khan S.A."/>
            <person name="Jeon C.O."/>
            <person name="Chun B.H."/>
        </authorList>
    </citation>
    <scope>NUCLEOTIDE SEQUENCE [LARGE SCALE GENOMIC DNA]</scope>
    <source>
        <strain evidence="2 3">IMCC 1097</strain>
    </source>
</reference>
<dbReference type="Pfam" id="PF14401">
    <property type="entry name" value="RLAN"/>
    <property type="match status" value="2"/>
</dbReference>
<dbReference type="AlphaFoldDB" id="A0A5Q2QDX3"/>
<dbReference type="Gene3D" id="3.30.1490.20">
    <property type="entry name" value="ATP-grasp fold, A domain"/>
    <property type="match status" value="1"/>
</dbReference>
<evidence type="ECO:0000313" key="2">
    <source>
        <dbReference type="EMBL" id="QGG80522.1"/>
    </source>
</evidence>
<name>A0A5Q2QDX3_9GAMM</name>
<dbReference type="GO" id="GO:0005737">
    <property type="term" value="C:cytoplasm"/>
    <property type="evidence" value="ECO:0007669"/>
    <property type="project" value="TreeGrafter"/>
</dbReference>
<dbReference type="GO" id="GO:0016879">
    <property type="term" value="F:ligase activity, forming carbon-nitrogen bonds"/>
    <property type="evidence" value="ECO:0007669"/>
    <property type="project" value="TreeGrafter"/>
</dbReference>
<dbReference type="Gene3D" id="3.40.50.20">
    <property type="match status" value="1"/>
</dbReference>
<keyword evidence="3" id="KW-1185">Reference proteome</keyword>
<dbReference type="Proteomes" id="UP000388235">
    <property type="component" value="Chromosome"/>
</dbReference>
<dbReference type="PANTHER" id="PTHR21621:SF0">
    <property type="entry name" value="BETA-CITRYLGLUTAMATE SYNTHASE B-RELATED"/>
    <property type="match status" value="1"/>
</dbReference>